<sequence length="82" mass="9074">MAMSDALFVTDGELAKRLGLTLDQLKIALPGATKAGFPAPDKLFANRRYWPACVAWLDRRYGLRPDGAGGPYVPDGEEHWRD</sequence>
<name>A0A7Z0U802_9HYPH</name>
<evidence type="ECO:0000313" key="1">
    <source>
        <dbReference type="EMBL" id="NZD59532.1"/>
    </source>
</evidence>
<dbReference type="AlphaFoldDB" id="A0A7Z0U802"/>
<evidence type="ECO:0000313" key="2">
    <source>
        <dbReference type="Proteomes" id="UP000532162"/>
    </source>
</evidence>
<comment type="caution">
    <text evidence="1">The sequence shown here is derived from an EMBL/GenBank/DDBJ whole genome shotgun (WGS) entry which is preliminary data.</text>
</comment>
<dbReference type="Proteomes" id="UP000532162">
    <property type="component" value="Unassembled WGS sequence"/>
</dbReference>
<reference evidence="1 2" key="1">
    <citation type="submission" date="2020-07" db="EMBL/GenBank/DDBJ databases">
        <authorList>
            <person name="Sun Q."/>
        </authorList>
    </citation>
    <scope>NUCLEOTIDE SEQUENCE [LARGE SCALE GENOMIC DNA]</scope>
    <source>
        <strain evidence="1 2">WYCCWR 11290</strain>
    </source>
</reference>
<proteinExistence type="predicted"/>
<accession>A0A7Z0U802</accession>
<dbReference type="RefSeq" id="WP_180693191.1">
    <property type="nucleotide sequence ID" value="NZ_JACCPJ010000001.1"/>
</dbReference>
<gene>
    <name evidence="1" type="ORF">HX900_00120</name>
</gene>
<protein>
    <submittedName>
        <fullName evidence="1">Winged helix-turn-helix domain-containing protein</fullName>
    </submittedName>
</protein>
<dbReference type="EMBL" id="JACCPJ010000001">
    <property type="protein sequence ID" value="NZD59532.1"/>
    <property type="molecule type" value="Genomic_DNA"/>
</dbReference>
<organism evidence="1 2">
    <name type="scientific">Rhizobium changzhiense</name>
    <dbReference type="NCBI Taxonomy" id="2692317"/>
    <lineage>
        <taxon>Bacteria</taxon>
        <taxon>Pseudomonadati</taxon>
        <taxon>Pseudomonadota</taxon>
        <taxon>Alphaproteobacteria</taxon>
        <taxon>Hyphomicrobiales</taxon>
        <taxon>Rhizobiaceae</taxon>
        <taxon>Rhizobium/Agrobacterium group</taxon>
        <taxon>Rhizobium</taxon>
    </lineage>
</organism>